<evidence type="ECO:0000313" key="1">
    <source>
        <dbReference type="EMBL" id="EMY02998.1"/>
    </source>
</evidence>
<organism evidence="1 2">
    <name type="scientific">Leptospira interrogans str. 2002000626</name>
    <dbReference type="NCBI Taxonomy" id="996803"/>
    <lineage>
        <taxon>Bacteria</taxon>
        <taxon>Pseudomonadati</taxon>
        <taxon>Spirochaetota</taxon>
        <taxon>Spirochaetia</taxon>
        <taxon>Leptospirales</taxon>
        <taxon>Leptospiraceae</taxon>
        <taxon>Leptospira</taxon>
    </lineage>
</organism>
<proteinExistence type="predicted"/>
<sequence>MDKKILSELGRVLGDLRFLIQKNRSQSYNFLEKNLLKRLNSSGKKVGNSLFQVFNQTT</sequence>
<evidence type="ECO:0000313" key="2">
    <source>
        <dbReference type="Proteomes" id="UP000012329"/>
    </source>
</evidence>
<reference evidence="1 2" key="1">
    <citation type="submission" date="2013-02" db="EMBL/GenBank/DDBJ databases">
        <authorList>
            <person name="Harkins D.M."/>
            <person name="Durkin A.S."/>
            <person name="Brinkac L.M."/>
            <person name="Haft D.H."/>
            <person name="Selengut J.D."/>
            <person name="Sanka R."/>
            <person name="DePew J."/>
            <person name="Purushe J."/>
            <person name="Whelen A.C."/>
            <person name="Vinetz J.M."/>
            <person name="Sutton G.G."/>
            <person name="Nierman W.C."/>
            <person name="Fouts D.E."/>
        </authorList>
    </citation>
    <scope>NUCLEOTIDE SEQUENCE [LARGE SCALE GENOMIC DNA]</scope>
    <source>
        <strain evidence="1 2">2002000626</strain>
    </source>
</reference>
<dbReference type="Proteomes" id="UP000012329">
    <property type="component" value="Unassembled WGS sequence"/>
</dbReference>
<gene>
    <name evidence="1" type="ORF">LEP1GSC029_0032</name>
</gene>
<accession>A0A829D2L0</accession>
<comment type="caution">
    <text evidence="1">The sequence shown here is derived from an EMBL/GenBank/DDBJ whole genome shotgun (WGS) entry which is preliminary data.</text>
</comment>
<name>A0A829D2L0_LEPIR</name>
<dbReference type="EMBL" id="AFJL02000213">
    <property type="protein sequence ID" value="EMY02998.1"/>
    <property type="molecule type" value="Genomic_DNA"/>
</dbReference>
<protein>
    <submittedName>
        <fullName evidence="1">Uncharacterized protein</fullName>
    </submittedName>
</protein>
<dbReference type="AlphaFoldDB" id="A0A829D2L0"/>